<organism evidence="2 3">
    <name type="scientific">Paracoccus rhizosphaerae</name>
    <dbReference type="NCBI Taxonomy" id="1133347"/>
    <lineage>
        <taxon>Bacteria</taxon>
        <taxon>Pseudomonadati</taxon>
        <taxon>Pseudomonadota</taxon>
        <taxon>Alphaproteobacteria</taxon>
        <taxon>Rhodobacterales</taxon>
        <taxon>Paracoccaceae</taxon>
        <taxon>Paracoccus</taxon>
    </lineage>
</organism>
<sequence length="229" mass="25503">MHVTKPVGRVAAVKKYDILSALMAHGLAGEPGLQRLVFRLMSLITTRYNWQRNELVTGQREIARLWCVDERTVKRDMARLRGLGWVVVKRQGARGRVSVLGLDLERILTDTRPSWPNIGEDYVLRMSQDVKTAPAAGNVVPFRRTETPVAGGGPDLWGRVCAQLLAEDPSSFDAWFKALVEVGQGEGVLHLAAPSRFHANYLRMHLLGRLQSALTRVDPTMHGIHIDAP</sequence>
<evidence type="ECO:0000259" key="1">
    <source>
        <dbReference type="Pfam" id="PF11638"/>
    </source>
</evidence>
<evidence type="ECO:0000313" key="2">
    <source>
        <dbReference type="EMBL" id="MFC0199086.1"/>
    </source>
</evidence>
<reference evidence="2 3" key="1">
    <citation type="submission" date="2024-09" db="EMBL/GenBank/DDBJ databases">
        <authorList>
            <person name="Sun Q."/>
            <person name="Mori K."/>
        </authorList>
    </citation>
    <scope>NUCLEOTIDE SEQUENCE [LARGE SCALE GENOMIC DNA]</scope>
    <source>
        <strain evidence="2 3">CCM 7904</strain>
    </source>
</reference>
<keyword evidence="3" id="KW-1185">Reference proteome</keyword>
<accession>A0ABV6CIL5</accession>
<name>A0ABV6CIL5_9RHOB</name>
<feature type="domain" description="DnaA N-terminal" evidence="1">
    <location>
        <begin position="156"/>
        <end position="215"/>
    </location>
</feature>
<dbReference type="RefSeq" id="WP_265508033.1">
    <property type="nucleotide sequence ID" value="NZ_JAOTBE010000052.1"/>
</dbReference>
<dbReference type="Gene3D" id="3.30.300.180">
    <property type="match status" value="1"/>
</dbReference>
<protein>
    <submittedName>
        <fullName evidence="2">DnaA N-terminal domain-containing protein</fullName>
    </submittedName>
</protein>
<dbReference type="InterPro" id="IPR038454">
    <property type="entry name" value="DnaA_N_sf"/>
</dbReference>
<dbReference type="Proteomes" id="UP001589795">
    <property type="component" value="Unassembled WGS sequence"/>
</dbReference>
<dbReference type="Pfam" id="PF11638">
    <property type="entry name" value="DnaA_N"/>
    <property type="match status" value="1"/>
</dbReference>
<dbReference type="InterPro" id="IPR024633">
    <property type="entry name" value="DnaA_N_dom"/>
</dbReference>
<dbReference type="EMBL" id="JBHLWQ010000018">
    <property type="protein sequence ID" value="MFC0199086.1"/>
    <property type="molecule type" value="Genomic_DNA"/>
</dbReference>
<gene>
    <name evidence="2" type="ORF">ACFFIZ_01715</name>
</gene>
<comment type="caution">
    <text evidence="2">The sequence shown here is derived from an EMBL/GenBank/DDBJ whole genome shotgun (WGS) entry which is preliminary data.</text>
</comment>
<evidence type="ECO:0000313" key="3">
    <source>
        <dbReference type="Proteomes" id="UP001589795"/>
    </source>
</evidence>
<proteinExistence type="predicted"/>